<dbReference type="Proteomes" id="UP001604335">
    <property type="component" value="Unassembled WGS sequence"/>
</dbReference>
<dbReference type="EMBL" id="JAZAQF010000049">
    <property type="protein sequence ID" value="MFG3817614.1"/>
    <property type="molecule type" value="Genomic_DNA"/>
</dbReference>
<keyword evidence="2" id="KW-1185">Reference proteome</keyword>
<sequence>MTSPYYGCNLLKDWEDAEGREQFLGLLRSYGGEIAERLWQLEAISAALEAIWGYPELFFRFTNRAIGWRSGDAPRAIDYSLVIGAFGDCYRLSSAIA</sequence>
<gene>
    <name evidence="1" type="ORF">VPK24_08190</name>
</gene>
<dbReference type="RefSeq" id="WP_393012144.1">
    <property type="nucleotide sequence ID" value="NZ_JAZAQF010000049.1"/>
</dbReference>
<name>A0ABW7CBT9_9CYAN</name>
<evidence type="ECO:0000313" key="1">
    <source>
        <dbReference type="EMBL" id="MFG3817614.1"/>
    </source>
</evidence>
<organism evidence="1 2">
    <name type="scientific">Limnothrix redekei LRLZ20PSL1</name>
    <dbReference type="NCBI Taxonomy" id="3112953"/>
    <lineage>
        <taxon>Bacteria</taxon>
        <taxon>Bacillati</taxon>
        <taxon>Cyanobacteriota</taxon>
        <taxon>Cyanophyceae</taxon>
        <taxon>Pseudanabaenales</taxon>
        <taxon>Pseudanabaenaceae</taxon>
        <taxon>Limnothrix</taxon>
    </lineage>
</organism>
<protein>
    <submittedName>
        <fullName evidence="1">Uncharacterized protein</fullName>
    </submittedName>
</protein>
<proteinExistence type="predicted"/>
<evidence type="ECO:0000313" key="2">
    <source>
        <dbReference type="Proteomes" id="UP001604335"/>
    </source>
</evidence>
<comment type="caution">
    <text evidence="1">The sequence shown here is derived from an EMBL/GenBank/DDBJ whole genome shotgun (WGS) entry which is preliminary data.</text>
</comment>
<accession>A0ABW7CBT9</accession>
<reference evidence="2" key="1">
    <citation type="journal article" date="2024" name="Algal Res.">
        <title>Biochemical, toxicological and genomic investigation of a high-biomass producing Limnothrix strain isolated from Italian shallow drinking water reservoir.</title>
        <authorList>
            <person name="Simonazzi M."/>
            <person name="Shishido T.K."/>
            <person name="Delbaje E."/>
            <person name="Wahlsten M."/>
            <person name="Fewer D.P."/>
            <person name="Sivonen K."/>
            <person name="Pezzolesi L."/>
            <person name="Pistocchi R."/>
        </authorList>
    </citation>
    <scope>NUCLEOTIDE SEQUENCE [LARGE SCALE GENOMIC DNA]</scope>
    <source>
        <strain evidence="2">LRLZ20PSL1</strain>
    </source>
</reference>